<accession>A0ABU6IH75</accession>
<dbReference type="Proteomes" id="UP001349994">
    <property type="component" value="Unassembled WGS sequence"/>
</dbReference>
<dbReference type="InterPro" id="IPR000587">
    <property type="entry name" value="Creatinase_N"/>
</dbReference>
<comment type="similarity">
    <text evidence="3">Belongs to the peptidase M24B family.</text>
</comment>
<proteinExistence type="inferred from homology"/>
<dbReference type="InterPro" id="IPR036005">
    <property type="entry name" value="Creatinase/aminopeptidase-like"/>
</dbReference>
<dbReference type="PROSITE" id="PS00491">
    <property type="entry name" value="PROLINE_PEPTIDASE"/>
    <property type="match status" value="1"/>
</dbReference>
<dbReference type="InterPro" id="IPR000994">
    <property type="entry name" value="Pept_M24"/>
</dbReference>
<keyword evidence="7" id="KW-1185">Reference proteome</keyword>
<dbReference type="Gene3D" id="3.40.350.10">
    <property type="entry name" value="Creatinase/prolidase N-terminal domain"/>
    <property type="match status" value="1"/>
</dbReference>
<evidence type="ECO:0000256" key="2">
    <source>
        <dbReference type="ARBA" id="ARBA00022801"/>
    </source>
</evidence>
<keyword evidence="1 3" id="KW-0479">Metal-binding</keyword>
<evidence type="ECO:0000259" key="5">
    <source>
        <dbReference type="Pfam" id="PF01321"/>
    </source>
</evidence>
<protein>
    <submittedName>
        <fullName evidence="6">Xaa-Pro peptidase family protein</fullName>
    </submittedName>
</protein>
<evidence type="ECO:0000313" key="7">
    <source>
        <dbReference type="Proteomes" id="UP001349994"/>
    </source>
</evidence>
<gene>
    <name evidence="6" type="ORF">VIN30_04995</name>
</gene>
<evidence type="ECO:0000256" key="1">
    <source>
        <dbReference type="ARBA" id="ARBA00022723"/>
    </source>
</evidence>
<dbReference type="EMBL" id="JAYMFF010000008">
    <property type="protein sequence ID" value="MEC4175801.1"/>
    <property type="molecule type" value="Genomic_DNA"/>
</dbReference>
<dbReference type="Pfam" id="PF00557">
    <property type="entry name" value="Peptidase_M24"/>
    <property type="match status" value="1"/>
</dbReference>
<name>A0ABU6IH75_9ACTN</name>
<reference evidence="6 7" key="1">
    <citation type="submission" date="2024-01" db="EMBL/GenBank/DDBJ databases">
        <title>novel species in genus Adlercreutzia.</title>
        <authorList>
            <person name="Liu X."/>
        </authorList>
    </citation>
    <scope>NUCLEOTIDE SEQUENCE [LARGE SCALE GENOMIC DNA]</scope>
    <source>
        <strain evidence="6 7">R7</strain>
    </source>
</reference>
<dbReference type="SUPFAM" id="SSF53092">
    <property type="entry name" value="Creatinase/prolidase N-terminal domain"/>
    <property type="match status" value="1"/>
</dbReference>
<dbReference type="InterPro" id="IPR050659">
    <property type="entry name" value="Peptidase_M24B"/>
</dbReference>
<dbReference type="SUPFAM" id="SSF55920">
    <property type="entry name" value="Creatinase/aminopeptidase"/>
    <property type="match status" value="1"/>
</dbReference>
<dbReference type="Pfam" id="PF01321">
    <property type="entry name" value="Creatinase_N"/>
    <property type="match status" value="1"/>
</dbReference>
<comment type="caution">
    <text evidence="6">The sequence shown here is derived from an EMBL/GenBank/DDBJ whole genome shotgun (WGS) entry which is preliminary data.</text>
</comment>
<dbReference type="RefSeq" id="WP_338209805.1">
    <property type="nucleotide sequence ID" value="NZ_JAYMFF010000008.1"/>
</dbReference>
<dbReference type="Gene3D" id="3.90.230.10">
    <property type="entry name" value="Creatinase/methionine aminopeptidase superfamily"/>
    <property type="match status" value="1"/>
</dbReference>
<feature type="domain" description="Creatinase N-terminal" evidence="5">
    <location>
        <begin position="35"/>
        <end position="156"/>
    </location>
</feature>
<organism evidence="6 7">
    <name type="scientific">Adlercreutzia wanghongyangiae</name>
    <dbReference type="NCBI Taxonomy" id="3111451"/>
    <lineage>
        <taxon>Bacteria</taxon>
        <taxon>Bacillati</taxon>
        <taxon>Actinomycetota</taxon>
        <taxon>Coriobacteriia</taxon>
        <taxon>Eggerthellales</taxon>
        <taxon>Eggerthellaceae</taxon>
        <taxon>Adlercreutzia</taxon>
    </lineage>
</organism>
<evidence type="ECO:0000259" key="4">
    <source>
        <dbReference type="Pfam" id="PF00557"/>
    </source>
</evidence>
<sequence>MTVFDELHNPVACEWHIGQLLRTMNQLRDGRPSPMVVRDTSNIRWLTAFDGVFDDEQAHALYVAPDRVVLHTDSRYAKVCEQAARRTPVRVDETRESHASFVARQWNGSWLHGMPGAELQIEDTITLAEYRALQKAFPPEFPIGETDGVVRRLRAVKERYEVARMRGAQSITDAAFSHIVEFMRPGMMEREVQLELDEWMLRHGAQGLAFATIVATGENAANPHAVPGIAMLEAGQCVVLDFGAKSYGYCSDMTRTVFLGEPEGQMRDAWRTVREANETVEAMLAPGVTGKEAHERAEAVLAAGGFAGAMGHGLGHGVGLDIHEEPVLSTRNDEPLVAGNVVTVEPGIYLPGKFGMRLEDFGVITDDGFEVFTKSTHDMVVI</sequence>
<dbReference type="InterPro" id="IPR029149">
    <property type="entry name" value="Creatin/AminoP/Spt16_N"/>
</dbReference>
<feature type="domain" description="Peptidase M24" evidence="4">
    <location>
        <begin position="164"/>
        <end position="366"/>
    </location>
</feature>
<dbReference type="PANTHER" id="PTHR46112:SF3">
    <property type="entry name" value="AMINOPEPTIDASE YPDF"/>
    <property type="match status" value="1"/>
</dbReference>
<evidence type="ECO:0000313" key="6">
    <source>
        <dbReference type="EMBL" id="MEC4175801.1"/>
    </source>
</evidence>
<evidence type="ECO:0000256" key="3">
    <source>
        <dbReference type="RuleBase" id="RU000590"/>
    </source>
</evidence>
<keyword evidence="2" id="KW-0378">Hydrolase</keyword>
<dbReference type="InterPro" id="IPR001131">
    <property type="entry name" value="Peptidase_M24B_aminopep-P_CS"/>
</dbReference>
<dbReference type="PANTHER" id="PTHR46112">
    <property type="entry name" value="AMINOPEPTIDASE"/>
    <property type="match status" value="1"/>
</dbReference>